<gene>
    <name evidence="1" type="ORF">TU79_18350</name>
</gene>
<evidence type="ECO:0000313" key="1">
    <source>
        <dbReference type="EMBL" id="KRP58808.1"/>
    </source>
</evidence>
<dbReference type="EMBL" id="JYLK01000013">
    <property type="protein sequence ID" value="KRP58808.1"/>
    <property type="molecule type" value="Genomic_DNA"/>
</dbReference>
<dbReference type="PATRIC" id="fig|200450.4.peg.601"/>
<dbReference type="Proteomes" id="UP000052019">
    <property type="component" value="Unassembled WGS sequence"/>
</dbReference>
<name>A0A0R2ZDR3_9PSED</name>
<comment type="caution">
    <text evidence="1">The sequence shown here is derived from an EMBL/GenBank/DDBJ whole genome shotgun (WGS) entry which is preliminary data.</text>
</comment>
<proteinExistence type="predicted"/>
<reference evidence="1 2" key="1">
    <citation type="submission" date="2015-02" db="EMBL/GenBank/DDBJ databases">
        <title>Two Pseudomonas sp. nov. isolated from raw milk.</title>
        <authorList>
            <person name="Wenning M."/>
            <person name="von Neubeck M."/>
            <person name="Huptas C."/>
            <person name="Scherer S."/>
        </authorList>
    </citation>
    <scope>NUCLEOTIDE SEQUENCE [LARGE SCALE GENOMIC DNA]</scope>
    <source>
        <strain evidence="1 2">DSM 14937</strain>
    </source>
</reference>
<organism evidence="1 2">
    <name type="scientific">Pseudomonas trivialis</name>
    <dbReference type="NCBI Taxonomy" id="200450"/>
    <lineage>
        <taxon>Bacteria</taxon>
        <taxon>Pseudomonadati</taxon>
        <taxon>Pseudomonadota</taxon>
        <taxon>Gammaproteobacteria</taxon>
        <taxon>Pseudomonadales</taxon>
        <taxon>Pseudomonadaceae</taxon>
        <taxon>Pseudomonas</taxon>
    </lineage>
</organism>
<accession>A0A0R2ZDR3</accession>
<evidence type="ECO:0000313" key="2">
    <source>
        <dbReference type="Proteomes" id="UP000052019"/>
    </source>
</evidence>
<sequence>MPLPLLITSFMLLSACTSYDRVWVKADATREQRKHQQTACEAEALQRLPPSNVRASISSTSESCAAGEHGCKKKTTQTDTHYKYTDENRANRETLVKDCMYRNGWSRTKVERPFIKW</sequence>
<protein>
    <submittedName>
        <fullName evidence="1">Uncharacterized protein</fullName>
    </submittedName>
</protein>
<dbReference type="AlphaFoldDB" id="A0A0R2ZDR3"/>